<dbReference type="Gene3D" id="3.40.120.10">
    <property type="entry name" value="Alpha-D-Glucose-1,6-Bisphosphate, subunit A, domain 3"/>
    <property type="match status" value="3"/>
</dbReference>
<organism evidence="11 12">
    <name type="scientific">Shivajiella indica</name>
    <dbReference type="NCBI Taxonomy" id="872115"/>
    <lineage>
        <taxon>Bacteria</taxon>
        <taxon>Pseudomonadati</taxon>
        <taxon>Bacteroidota</taxon>
        <taxon>Cytophagia</taxon>
        <taxon>Cytophagales</taxon>
        <taxon>Cyclobacteriaceae</taxon>
        <taxon>Shivajiella</taxon>
    </lineage>
</organism>
<name>A0ABW5B3P1_9BACT</name>
<dbReference type="PANTHER" id="PTHR45745">
    <property type="entry name" value="PHOSPHOMANNOMUTASE 45A"/>
    <property type="match status" value="1"/>
</dbReference>
<dbReference type="InterPro" id="IPR016055">
    <property type="entry name" value="A-D-PHexomutase_a/b/a-I/II/III"/>
</dbReference>
<evidence type="ECO:0000256" key="7">
    <source>
        <dbReference type="RuleBase" id="RU004326"/>
    </source>
</evidence>
<dbReference type="CDD" id="cd05799">
    <property type="entry name" value="PGM2"/>
    <property type="match status" value="1"/>
</dbReference>
<dbReference type="PRINTS" id="PR00509">
    <property type="entry name" value="PGMPMM"/>
</dbReference>
<gene>
    <name evidence="11" type="ORF">ACFSKV_03850</name>
</gene>
<dbReference type="EMBL" id="JBHUIV010000010">
    <property type="protein sequence ID" value="MFD2200687.1"/>
    <property type="molecule type" value="Genomic_DNA"/>
</dbReference>
<dbReference type="InterPro" id="IPR005841">
    <property type="entry name" value="Alpha-D-phosphohexomutase_SF"/>
</dbReference>
<evidence type="ECO:0000256" key="5">
    <source>
        <dbReference type="ARBA" id="ARBA00022842"/>
    </source>
</evidence>
<accession>A0ABW5B3P1</accession>
<feature type="domain" description="Alpha-D-phosphohexomutase alpha/beta/alpha" evidence="10">
    <location>
        <begin position="325"/>
        <end position="448"/>
    </location>
</feature>
<dbReference type="InterPro" id="IPR036900">
    <property type="entry name" value="A-D-PHexomutase_C_sf"/>
</dbReference>
<sequence>MTTIDPTILAKVDSWLKSNIDEQSKKEIQALLDSPDKTELIDSFYRDLEFGTGGLRGIMGVGSNRMNVYTVAMATQGLANYLLQCFPGEDIKVAITHDCRINNTLFAETTANVFTANGIRVKYFRELRPTPMLSFAIRYYGCKSGVMVTASHNPKEYNGYKAYWDDGGQVVAPHDKNIINEVQKITSIDEVNWNKNDDLLEYIESDFDLIYLNLVKKLSLSPNEIMLQRNMPIVFSPIHGASGKMVPAALKVFGFENVHIVKEQAEPDGTFPTVIYPNPEEAEALTMSIELGKKVGAELVLACDPDGDRYAACIPDGKGGFELLNGNQTGALLTYYLLSKWREQGKLTGDQFMVNTIVTTELIDEICRGFGVTCYSVLTGFKNIAEVIRNLEGKKQFIGGGEESYGYLVGDFVRDKDGVSACAMVSELVAYYKTKGKTIQDVLAEIYMQFGFYRESLISVTKKGKDGAEQIQALMAGFRTNRPTEMNGIKVIKVVDVKESKVYDLVSGTTSDLAMDKSNVIQFYLEDGSKISARPSGTEPKIKYYFSVHEALPNREAYNTVATSLDKKLEGLKQYFE</sequence>
<dbReference type="Proteomes" id="UP001597414">
    <property type="component" value="Unassembled WGS sequence"/>
</dbReference>
<keyword evidence="5 7" id="KW-0460">Magnesium</keyword>
<dbReference type="InterPro" id="IPR005844">
    <property type="entry name" value="A-D-PHexomutase_a/b/a-I"/>
</dbReference>
<dbReference type="GO" id="GO:0016853">
    <property type="term" value="F:isomerase activity"/>
    <property type="evidence" value="ECO:0007669"/>
    <property type="project" value="UniProtKB-KW"/>
</dbReference>
<feature type="domain" description="Alpha-D-phosphohexomutase alpha/beta/alpha" evidence="9">
    <location>
        <begin position="220"/>
        <end position="317"/>
    </location>
</feature>
<evidence type="ECO:0000256" key="3">
    <source>
        <dbReference type="ARBA" id="ARBA00022553"/>
    </source>
</evidence>
<comment type="similarity">
    <text evidence="2 7">Belongs to the phosphohexose mutase family.</text>
</comment>
<dbReference type="InterPro" id="IPR005846">
    <property type="entry name" value="A-D-PHexomutase_a/b/a-III"/>
</dbReference>
<dbReference type="EC" id="5.4.2.-" evidence="11"/>
<proteinExistence type="inferred from homology"/>
<dbReference type="InterPro" id="IPR016066">
    <property type="entry name" value="A-D-PHexomutase_CS"/>
</dbReference>
<evidence type="ECO:0000259" key="8">
    <source>
        <dbReference type="Pfam" id="PF02878"/>
    </source>
</evidence>
<keyword evidence="12" id="KW-1185">Reference proteome</keyword>
<evidence type="ECO:0000313" key="12">
    <source>
        <dbReference type="Proteomes" id="UP001597414"/>
    </source>
</evidence>
<evidence type="ECO:0000256" key="4">
    <source>
        <dbReference type="ARBA" id="ARBA00022723"/>
    </source>
</evidence>
<dbReference type="Pfam" id="PF02879">
    <property type="entry name" value="PGM_PMM_II"/>
    <property type="match status" value="1"/>
</dbReference>
<dbReference type="PROSITE" id="PS00710">
    <property type="entry name" value="PGM_PMM"/>
    <property type="match status" value="1"/>
</dbReference>
<dbReference type="Pfam" id="PF02878">
    <property type="entry name" value="PGM_PMM_I"/>
    <property type="match status" value="1"/>
</dbReference>
<evidence type="ECO:0000259" key="9">
    <source>
        <dbReference type="Pfam" id="PF02879"/>
    </source>
</evidence>
<dbReference type="Gene3D" id="3.30.310.50">
    <property type="entry name" value="Alpha-D-phosphohexomutase, C-terminal domain"/>
    <property type="match status" value="1"/>
</dbReference>
<evidence type="ECO:0000259" key="10">
    <source>
        <dbReference type="Pfam" id="PF02880"/>
    </source>
</evidence>
<dbReference type="SUPFAM" id="SSF55957">
    <property type="entry name" value="Phosphoglucomutase, C-terminal domain"/>
    <property type="match status" value="1"/>
</dbReference>
<dbReference type="RefSeq" id="WP_380800523.1">
    <property type="nucleotide sequence ID" value="NZ_JBHUIV010000010.1"/>
</dbReference>
<comment type="caution">
    <text evidence="11">The sequence shown here is derived from an EMBL/GenBank/DDBJ whole genome shotgun (WGS) entry which is preliminary data.</text>
</comment>
<dbReference type="Pfam" id="PF02880">
    <property type="entry name" value="PGM_PMM_III"/>
    <property type="match status" value="1"/>
</dbReference>
<dbReference type="SUPFAM" id="SSF53738">
    <property type="entry name" value="Phosphoglucomutase, first 3 domains"/>
    <property type="match status" value="3"/>
</dbReference>
<protein>
    <submittedName>
        <fullName evidence="11">Phospho-sugar mutase</fullName>
        <ecNumber evidence="11">5.4.2.-</ecNumber>
    </submittedName>
</protein>
<dbReference type="PANTHER" id="PTHR45745:SF1">
    <property type="entry name" value="PHOSPHOGLUCOMUTASE 2B-RELATED"/>
    <property type="match status" value="1"/>
</dbReference>
<evidence type="ECO:0000313" key="11">
    <source>
        <dbReference type="EMBL" id="MFD2200687.1"/>
    </source>
</evidence>
<feature type="domain" description="Alpha-D-phosphohexomutase alpha/beta/alpha" evidence="8">
    <location>
        <begin position="49"/>
        <end position="187"/>
    </location>
</feature>
<evidence type="ECO:0000256" key="1">
    <source>
        <dbReference type="ARBA" id="ARBA00001946"/>
    </source>
</evidence>
<evidence type="ECO:0000256" key="2">
    <source>
        <dbReference type="ARBA" id="ARBA00010231"/>
    </source>
</evidence>
<evidence type="ECO:0000256" key="6">
    <source>
        <dbReference type="ARBA" id="ARBA00023235"/>
    </source>
</evidence>
<keyword evidence="6 11" id="KW-0413">Isomerase</keyword>
<keyword evidence="4 7" id="KW-0479">Metal-binding</keyword>
<keyword evidence="3" id="KW-0597">Phosphoprotein</keyword>
<comment type="cofactor">
    <cofactor evidence="1">
        <name>Mg(2+)</name>
        <dbReference type="ChEBI" id="CHEBI:18420"/>
    </cofactor>
</comment>
<dbReference type="InterPro" id="IPR005845">
    <property type="entry name" value="A-D-PHexomutase_a/b/a-II"/>
</dbReference>
<reference evidence="12" key="1">
    <citation type="journal article" date="2019" name="Int. J. Syst. Evol. Microbiol.">
        <title>The Global Catalogue of Microorganisms (GCM) 10K type strain sequencing project: providing services to taxonomists for standard genome sequencing and annotation.</title>
        <authorList>
            <consortium name="The Broad Institute Genomics Platform"/>
            <consortium name="The Broad Institute Genome Sequencing Center for Infectious Disease"/>
            <person name="Wu L."/>
            <person name="Ma J."/>
        </authorList>
    </citation>
    <scope>NUCLEOTIDE SEQUENCE [LARGE SCALE GENOMIC DNA]</scope>
    <source>
        <strain evidence="12">KCTC 19812</strain>
    </source>
</reference>